<dbReference type="AlphaFoldDB" id="A0AAV0VPY2"/>
<accession>A0AAV0VPY2</accession>
<organism evidence="2 3">
    <name type="scientific">Macrosiphum euphorbiae</name>
    <name type="common">potato aphid</name>
    <dbReference type="NCBI Taxonomy" id="13131"/>
    <lineage>
        <taxon>Eukaryota</taxon>
        <taxon>Metazoa</taxon>
        <taxon>Ecdysozoa</taxon>
        <taxon>Arthropoda</taxon>
        <taxon>Hexapoda</taxon>
        <taxon>Insecta</taxon>
        <taxon>Pterygota</taxon>
        <taxon>Neoptera</taxon>
        <taxon>Paraneoptera</taxon>
        <taxon>Hemiptera</taxon>
        <taxon>Sternorrhyncha</taxon>
        <taxon>Aphidomorpha</taxon>
        <taxon>Aphidoidea</taxon>
        <taxon>Aphididae</taxon>
        <taxon>Macrosiphini</taxon>
        <taxon>Macrosiphum</taxon>
    </lineage>
</organism>
<name>A0AAV0VPY2_9HEMI</name>
<feature type="compositionally biased region" description="Basic and acidic residues" evidence="1">
    <location>
        <begin position="80"/>
        <end position="91"/>
    </location>
</feature>
<gene>
    <name evidence="2" type="ORF">MEUPH1_LOCUS3173</name>
</gene>
<reference evidence="2 3" key="1">
    <citation type="submission" date="2023-01" db="EMBL/GenBank/DDBJ databases">
        <authorList>
            <person name="Whitehead M."/>
        </authorList>
    </citation>
    <scope>NUCLEOTIDE SEQUENCE [LARGE SCALE GENOMIC DNA]</scope>
</reference>
<keyword evidence="3" id="KW-1185">Reference proteome</keyword>
<protein>
    <submittedName>
        <fullName evidence="2">Uncharacterized protein</fullName>
    </submittedName>
</protein>
<evidence type="ECO:0000313" key="3">
    <source>
        <dbReference type="Proteomes" id="UP001160148"/>
    </source>
</evidence>
<proteinExistence type="predicted"/>
<evidence type="ECO:0000313" key="2">
    <source>
        <dbReference type="EMBL" id="CAI6346244.1"/>
    </source>
</evidence>
<evidence type="ECO:0000256" key="1">
    <source>
        <dbReference type="SAM" id="MobiDB-lite"/>
    </source>
</evidence>
<comment type="caution">
    <text evidence="2">The sequence shown here is derived from an EMBL/GenBank/DDBJ whole genome shotgun (WGS) entry which is preliminary data.</text>
</comment>
<sequence>MTAAAVPFVFSAKSRKALLPFRSRISRAYCGGDPFYHPANPPLIEVQSTSVITHSDKLVRGTGRAGASAGEGTKRGGKTHFAEKRSAQNIR</sequence>
<dbReference type="Proteomes" id="UP001160148">
    <property type="component" value="Unassembled WGS sequence"/>
</dbReference>
<feature type="region of interest" description="Disordered" evidence="1">
    <location>
        <begin position="56"/>
        <end position="91"/>
    </location>
</feature>
<dbReference type="EMBL" id="CARXXK010000001">
    <property type="protein sequence ID" value="CAI6346244.1"/>
    <property type="molecule type" value="Genomic_DNA"/>
</dbReference>